<dbReference type="InterPro" id="IPR020556">
    <property type="entry name" value="Amidase_CS"/>
</dbReference>
<organism evidence="3 4">
    <name type="scientific">Sediminicurvatus halobius</name>
    <dbReference type="NCBI Taxonomy" id="2182432"/>
    <lineage>
        <taxon>Bacteria</taxon>
        <taxon>Pseudomonadati</taxon>
        <taxon>Pseudomonadota</taxon>
        <taxon>Gammaproteobacteria</taxon>
        <taxon>Chromatiales</taxon>
        <taxon>Ectothiorhodospiraceae</taxon>
        <taxon>Sediminicurvatus</taxon>
    </lineage>
</organism>
<dbReference type="Gene3D" id="3.90.1300.10">
    <property type="entry name" value="Amidase signature (AS) domain"/>
    <property type="match status" value="1"/>
</dbReference>
<dbReference type="PANTHER" id="PTHR11895:SF7">
    <property type="entry name" value="GLUTAMYL-TRNA(GLN) AMIDOTRANSFERASE SUBUNIT A, MITOCHONDRIAL"/>
    <property type="match status" value="1"/>
</dbReference>
<name>A0A2U2MXD9_9GAMM</name>
<protein>
    <submittedName>
        <fullName evidence="3">Amidase</fullName>
    </submittedName>
</protein>
<evidence type="ECO:0000259" key="2">
    <source>
        <dbReference type="Pfam" id="PF01425"/>
    </source>
</evidence>
<dbReference type="InterPro" id="IPR036928">
    <property type="entry name" value="AS_sf"/>
</dbReference>
<comment type="caution">
    <text evidence="3">The sequence shown here is derived from an EMBL/GenBank/DDBJ whole genome shotgun (WGS) entry which is preliminary data.</text>
</comment>
<comment type="similarity">
    <text evidence="1">Belongs to the amidase family.</text>
</comment>
<dbReference type="GO" id="GO:0003824">
    <property type="term" value="F:catalytic activity"/>
    <property type="evidence" value="ECO:0007669"/>
    <property type="project" value="InterPro"/>
</dbReference>
<dbReference type="Pfam" id="PF01425">
    <property type="entry name" value="Amidase"/>
    <property type="match status" value="1"/>
</dbReference>
<dbReference type="InterPro" id="IPR000120">
    <property type="entry name" value="Amidase"/>
</dbReference>
<dbReference type="OrthoDB" id="8872210at2"/>
<dbReference type="SUPFAM" id="SSF75304">
    <property type="entry name" value="Amidase signature (AS) enzymes"/>
    <property type="match status" value="1"/>
</dbReference>
<dbReference type="Proteomes" id="UP000245474">
    <property type="component" value="Unassembled WGS sequence"/>
</dbReference>
<evidence type="ECO:0000256" key="1">
    <source>
        <dbReference type="ARBA" id="ARBA00009199"/>
    </source>
</evidence>
<accession>A0A2U2MXD9</accession>
<sequence length="497" mass="52737">MSVFPEYVDCDATRLAELVRAREVSAEEVLEAAIERLERRNPAVNAVIRTTLEESHTAAAGPGGQAFSGVPFLFKDILQAFAGVPMTFGSAAVRGYVPPVHSEYVRRALGAGVLPLGVSNIPELGLMATTEPEAFGATRNPWDLTRTAGGSSGGAAAAVAAGIVPMAGANDGGGSIRIPAGWCGLVGLKPSRGRVPMGPYHSEVWHGAVCEHVVSRSVRDCAGMLDVLSGPCRGAPYTAPRPERPYREAIAADPPALRVGFTTRSPVDMPVEPSCVEAVEKCARHLQNLGHHVEEAEPAVDGMAIARAFLTLYYGQAGAQLQRLSELLGDGFRPSALEVTTRALARLGQALSAAEYCHAHDHWSTAARAMTEYHACYHLYLTPTAASAAPRLGELLPRGWEYLQRRLLSLPGVANAALRLRIPERLAAETFAATPFTQLANLTGQPAISLPLHWTDAGLPIGVQLIAPTGGEARLLQVAAQLERACPWFRRCPPAAA</sequence>
<proteinExistence type="inferred from homology"/>
<gene>
    <name evidence="3" type="ORF">DEM34_16335</name>
</gene>
<dbReference type="PANTHER" id="PTHR11895">
    <property type="entry name" value="TRANSAMIDASE"/>
    <property type="match status" value="1"/>
</dbReference>
<dbReference type="EMBL" id="QFFI01000034">
    <property type="protein sequence ID" value="PWG61466.1"/>
    <property type="molecule type" value="Genomic_DNA"/>
</dbReference>
<dbReference type="AlphaFoldDB" id="A0A2U2MXD9"/>
<reference evidence="3 4" key="1">
    <citation type="submission" date="2018-05" db="EMBL/GenBank/DDBJ databases">
        <title>Spiribacter halobius sp. nov., a moderately halophilic bacterium isolated from marine solar saltern.</title>
        <authorList>
            <person name="Zheng W.-S."/>
            <person name="Lu D.-C."/>
            <person name="Du Z.-J."/>
        </authorList>
    </citation>
    <scope>NUCLEOTIDE SEQUENCE [LARGE SCALE GENOMIC DNA]</scope>
    <source>
        <strain evidence="3 4">E85</strain>
    </source>
</reference>
<evidence type="ECO:0000313" key="3">
    <source>
        <dbReference type="EMBL" id="PWG61466.1"/>
    </source>
</evidence>
<feature type="domain" description="Amidase" evidence="2">
    <location>
        <begin position="28"/>
        <end position="476"/>
    </location>
</feature>
<keyword evidence="4" id="KW-1185">Reference proteome</keyword>
<evidence type="ECO:0000313" key="4">
    <source>
        <dbReference type="Proteomes" id="UP000245474"/>
    </source>
</evidence>
<dbReference type="PROSITE" id="PS00571">
    <property type="entry name" value="AMIDASES"/>
    <property type="match status" value="1"/>
</dbReference>
<dbReference type="InterPro" id="IPR023631">
    <property type="entry name" value="Amidase_dom"/>
</dbReference>
<dbReference type="RefSeq" id="WP_109679908.1">
    <property type="nucleotide sequence ID" value="NZ_CP086615.1"/>
</dbReference>